<dbReference type="EMBL" id="JAMYWD010000012">
    <property type="protein sequence ID" value="KAJ4954060.1"/>
    <property type="molecule type" value="Genomic_DNA"/>
</dbReference>
<evidence type="ECO:0000256" key="1">
    <source>
        <dbReference type="SAM" id="SignalP"/>
    </source>
</evidence>
<proteinExistence type="predicted"/>
<gene>
    <name evidence="3" type="ORF">NE237_030892</name>
</gene>
<name>A0A9Q0GV27_9MAGN</name>
<dbReference type="PANTHER" id="PTHR33021:SF44">
    <property type="entry name" value="EARLY NODULIN-LIKE PROTEIN 8"/>
    <property type="match status" value="1"/>
</dbReference>
<sequence>MSNFRFFRSQQFLCAVQFLMLLQTNVFGYQYTVGGLHAWGNPTTQNPDIYAYWSEYTPLVKGDSLFFLYPPTQDSVIQVTEDDFNACNLKNPILSMDDGNSLFSFSSAGRYYFTSGIPGRCENLQKLQISVLFANGSALPPNYEPPNTPPANSPSYPTVFGNIPTAPNMSPEIAPSRSYSSSPIASSSLPLQNISSTILAALFGASIFVIITHQ</sequence>
<dbReference type="GO" id="GO:0005886">
    <property type="term" value="C:plasma membrane"/>
    <property type="evidence" value="ECO:0007669"/>
    <property type="project" value="TreeGrafter"/>
</dbReference>
<feature type="signal peptide" evidence="1">
    <location>
        <begin position="1"/>
        <end position="28"/>
    </location>
</feature>
<dbReference type="InterPro" id="IPR039391">
    <property type="entry name" value="Phytocyanin-like"/>
</dbReference>
<evidence type="ECO:0000313" key="3">
    <source>
        <dbReference type="EMBL" id="KAJ4954060.1"/>
    </source>
</evidence>
<dbReference type="PANTHER" id="PTHR33021">
    <property type="entry name" value="BLUE COPPER PROTEIN"/>
    <property type="match status" value="1"/>
</dbReference>
<feature type="chain" id="PRO_5040403395" description="Phytocyanin domain-containing protein" evidence="1">
    <location>
        <begin position="29"/>
        <end position="214"/>
    </location>
</feature>
<dbReference type="PROSITE" id="PS51485">
    <property type="entry name" value="PHYTOCYANIN"/>
    <property type="match status" value="1"/>
</dbReference>
<protein>
    <recommendedName>
        <fullName evidence="2">Phytocyanin domain-containing protein</fullName>
    </recommendedName>
</protein>
<dbReference type="Pfam" id="PF02298">
    <property type="entry name" value="Cu_bind_like"/>
    <property type="match status" value="1"/>
</dbReference>
<dbReference type="Proteomes" id="UP001141806">
    <property type="component" value="Unassembled WGS sequence"/>
</dbReference>
<organism evidence="3 4">
    <name type="scientific">Protea cynaroides</name>
    <dbReference type="NCBI Taxonomy" id="273540"/>
    <lineage>
        <taxon>Eukaryota</taxon>
        <taxon>Viridiplantae</taxon>
        <taxon>Streptophyta</taxon>
        <taxon>Embryophyta</taxon>
        <taxon>Tracheophyta</taxon>
        <taxon>Spermatophyta</taxon>
        <taxon>Magnoliopsida</taxon>
        <taxon>Proteales</taxon>
        <taxon>Proteaceae</taxon>
        <taxon>Protea</taxon>
    </lineage>
</organism>
<dbReference type="InterPro" id="IPR008972">
    <property type="entry name" value="Cupredoxin"/>
</dbReference>
<dbReference type="SUPFAM" id="SSF49503">
    <property type="entry name" value="Cupredoxins"/>
    <property type="match status" value="1"/>
</dbReference>
<evidence type="ECO:0000259" key="2">
    <source>
        <dbReference type="PROSITE" id="PS51485"/>
    </source>
</evidence>
<keyword evidence="4" id="KW-1185">Reference proteome</keyword>
<reference evidence="3" key="1">
    <citation type="journal article" date="2023" name="Plant J.">
        <title>The genome of the king protea, Protea cynaroides.</title>
        <authorList>
            <person name="Chang J."/>
            <person name="Duong T.A."/>
            <person name="Schoeman C."/>
            <person name="Ma X."/>
            <person name="Roodt D."/>
            <person name="Barker N."/>
            <person name="Li Z."/>
            <person name="Van de Peer Y."/>
            <person name="Mizrachi E."/>
        </authorList>
    </citation>
    <scope>NUCLEOTIDE SEQUENCE</scope>
    <source>
        <tissue evidence="3">Young leaves</tissue>
    </source>
</reference>
<feature type="domain" description="Phytocyanin" evidence="2">
    <location>
        <begin position="29"/>
        <end position="133"/>
    </location>
</feature>
<dbReference type="OrthoDB" id="782862at2759"/>
<keyword evidence="1" id="KW-0732">Signal</keyword>
<dbReference type="Gene3D" id="2.60.40.420">
    <property type="entry name" value="Cupredoxins - blue copper proteins"/>
    <property type="match status" value="1"/>
</dbReference>
<dbReference type="InterPro" id="IPR003245">
    <property type="entry name" value="Phytocyanin_dom"/>
</dbReference>
<accession>A0A9Q0GV27</accession>
<comment type="caution">
    <text evidence="3">The sequence shown here is derived from an EMBL/GenBank/DDBJ whole genome shotgun (WGS) entry which is preliminary data.</text>
</comment>
<dbReference type="GO" id="GO:0009055">
    <property type="term" value="F:electron transfer activity"/>
    <property type="evidence" value="ECO:0007669"/>
    <property type="project" value="InterPro"/>
</dbReference>
<dbReference type="AlphaFoldDB" id="A0A9Q0GV27"/>
<evidence type="ECO:0000313" key="4">
    <source>
        <dbReference type="Proteomes" id="UP001141806"/>
    </source>
</evidence>